<keyword evidence="2" id="KW-1185">Reference proteome</keyword>
<name>A0AAD6XMU6_9AGAR</name>
<dbReference type="EMBL" id="JARJCN010000046">
    <property type="protein sequence ID" value="KAJ7082183.1"/>
    <property type="molecule type" value="Genomic_DNA"/>
</dbReference>
<gene>
    <name evidence="1" type="ORF">B0H15DRAFT_952569</name>
</gene>
<sequence>MTFESESKIYDLMSFVSASCADTIGDTSFLDADSYLYASPSFIVEGSVTCDHWQDLHPITTTEAAPSSTGKSCNSKAREPNVYDQEVQMPTPNHSAELMQAGPVTAKLRDRKDEVFSMALPLQHEDETSWTALPALSGLFPIRVERFKLAGQHTADTPPQYTAPRNPVDLLAQGSTCGSPLNAIGLQSQRDFLLDELFSHFACVATSTFKSRFKDRVNSNSTLLTCSIRLEGFFRCSEQAHSPPSLQLAVFEPARASQDVHVVVVNDISHLFSTSGPPSASKYPTIMQRGTLATWMRRSSRAFGVADPIIGLDQRHAQRVAQPLSPAHHHHHHHHHHCIQLNSHTMAASNVAYTRPRPHMDADQIRAEILADLDPVPAYTPGHAQQLPAAYDRLPKYEEIANDVVVERGPPVNESSGLGLKVVRALAAVKQWVGTLSTATSPFPACVRTLNAACAAGFRRAATTVSTPTPDLAQFVQFARSVRFRASVSIPFVL</sequence>
<protein>
    <submittedName>
        <fullName evidence="1">Uncharacterized protein</fullName>
    </submittedName>
</protein>
<organism evidence="1 2">
    <name type="scientific">Mycena belliarum</name>
    <dbReference type="NCBI Taxonomy" id="1033014"/>
    <lineage>
        <taxon>Eukaryota</taxon>
        <taxon>Fungi</taxon>
        <taxon>Dikarya</taxon>
        <taxon>Basidiomycota</taxon>
        <taxon>Agaricomycotina</taxon>
        <taxon>Agaricomycetes</taxon>
        <taxon>Agaricomycetidae</taxon>
        <taxon>Agaricales</taxon>
        <taxon>Marasmiineae</taxon>
        <taxon>Mycenaceae</taxon>
        <taxon>Mycena</taxon>
    </lineage>
</organism>
<proteinExistence type="predicted"/>
<accession>A0AAD6XMU6</accession>
<comment type="caution">
    <text evidence="1">The sequence shown here is derived from an EMBL/GenBank/DDBJ whole genome shotgun (WGS) entry which is preliminary data.</text>
</comment>
<evidence type="ECO:0000313" key="1">
    <source>
        <dbReference type="EMBL" id="KAJ7082183.1"/>
    </source>
</evidence>
<reference evidence="1" key="1">
    <citation type="submission" date="2023-03" db="EMBL/GenBank/DDBJ databases">
        <title>Massive genome expansion in bonnet fungi (Mycena s.s.) driven by repeated elements and novel gene families across ecological guilds.</title>
        <authorList>
            <consortium name="Lawrence Berkeley National Laboratory"/>
            <person name="Harder C.B."/>
            <person name="Miyauchi S."/>
            <person name="Viragh M."/>
            <person name="Kuo A."/>
            <person name="Thoen E."/>
            <person name="Andreopoulos B."/>
            <person name="Lu D."/>
            <person name="Skrede I."/>
            <person name="Drula E."/>
            <person name="Henrissat B."/>
            <person name="Morin E."/>
            <person name="Kohler A."/>
            <person name="Barry K."/>
            <person name="LaButti K."/>
            <person name="Morin E."/>
            <person name="Salamov A."/>
            <person name="Lipzen A."/>
            <person name="Mereny Z."/>
            <person name="Hegedus B."/>
            <person name="Baldrian P."/>
            <person name="Stursova M."/>
            <person name="Weitz H."/>
            <person name="Taylor A."/>
            <person name="Grigoriev I.V."/>
            <person name="Nagy L.G."/>
            <person name="Martin F."/>
            <person name="Kauserud H."/>
        </authorList>
    </citation>
    <scope>NUCLEOTIDE SEQUENCE</scope>
    <source>
        <strain evidence="1">CBHHK173m</strain>
    </source>
</reference>
<evidence type="ECO:0000313" key="2">
    <source>
        <dbReference type="Proteomes" id="UP001222325"/>
    </source>
</evidence>
<dbReference type="AlphaFoldDB" id="A0AAD6XMU6"/>
<dbReference type="Proteomes" id="UP001222325">
    <property type="component" value="Unassembled WGS sequence"/>
</dbReference>